<name>A0A3L6NM71_FUSOX</name>
<proteinExistence type="predicted"/>
<protein>
    <submittedName>
        <fullName evidence="1">Uncharacterized protein</fullName>
    </submittedName>
</protein>
<dbReference type="AlphaFoldDB" id="A0A3L6NM71"/>
<dbReference type="Proteomes" id="UP000270866">
    <property type="component" value="Unassembled WGS sequence"/>
</dbReference>
<comment type="caution">
    <text evidence="1">The sequence shown here is derived from an EMBL/GenBank/DDBJ whole genome shotgun (WGS) entry which is preliminary data.</text>
</comment>
<sequence length="47" mass="5366">MTDDRIGSSPPQFNKAFHHLLRFFSKSRLVFSDRYLPPASSAPTTKL</sequence>
<reference evidence="1 2" key="1">
    <citation type="journal article" date="2018" name="Sci. Rep.">
        <title>Characterisation of pathogen-specific regions and novel effector candidates in Fusarium oxysporum f. sp. cepae.</title>
        <authorList>
            <person name="Armitage A.D."/>
            <person name="Taylor A."/>
            <person name="Sobczyk M.K."/>
            <person name="Baxter L."/>
            <person name="Greenfield B.P."/>
            <person name="Bates H.J."/>
            <person name="Wilson F."/>
            <person name="Jackson A.C."/>
            <person name="Ott S."/>
            <person name="Harrison R.J."/>
            <person name="Clarkson J.P."/>
        </authorList>
    </citation>
    <scope>NUCLEOTIDE SEQUENCE [LARGE SCALE GENOMIC DNA]</scope>
    <source>
        <strain evidence="1 2">FoC_Fus2</strain>
    </source>
</reference>
<evidence type="ECO:0000313" key="2">
    <source>
        <dbReference type="Proteomes" id="UP000270866"/>
    </source>
</evidence>
<accession>A0A3L6NM71</accession>
<evidence type="ECO:0000313" key="1">
    <source>
        <dbReference type="EMBL" id="RKK18583.1"/>
    </source>
</evidence>
<gene>
    <name evidence="1" type="ORF">BFJ65_g8883</name>
</gene>
<organism evidence="1 2">
    <name type="scientific">Fusarium oxysporum f. sp. cepae</name>
    <dbReference type="NCBI Taxonomy" id="396571"/>
    <lineage>
        <taxon>Eukaryota</taxon>
        <taxon>Fungi</taxon>
        <taxon>Dikarya</taxon>
        <taxon>Ascomycota</taxon>
        <taxon>Pezizomycotina</taxon>
        <taxon>Sordariomycetes</taxon>
        <taxon>Hypocreomycetidae</taxon>
        <taxon>Hypocreales</taxon>
        <taxon>Nectriaceae</taxon>
        <taxon>Fusarium</taxon>
        <taxon>Fusarium oxysporum species complex</taxon>
    </lineage>
</organism>
<dbReference type="EMBL" id="MRCU01000005">
    <property type="protein sequence ID" value="RKK18583.1"/>
    <property type="molecule type" value="Genomic_DNA"/>
</dbReference>